<accession>A0AB39HF72</accession>
<feature type="transmembrane region" description="Helical" evidence="7">
    <location>
        <begin position="157"/>
        <end position="175"/>
    </location>
</feature>
<reference evidence="9" key="1">
    <citation type="submission" date="2024-07" db="EMBL/GenBank/DDBJ databases">
        <title>Genome Analysis of a Potential Novel Vibrio Species Secreting pH- and Thermo-stable Alginate Lyase and its Application in Producing Alginate Oligosaccharides.</title>
        <authorList>
            <person name="Huang H."/>
            <person name="Bao K."/>
        </authorList>
    </citation>
    <scope>NUCLEOTIDE SEQUENCE</scope>
    <source>
        <strain evidence="9">HB236076</strain>
    </source>
</reference>
<comment type="similarity">
    <text evidence="2">Belongs to the acyltransferase 3 family.</text>
</comment>
<sequence>MSKRIEFFDLLRVVAAVVVVAIHVLGPYRHQFSSLPFDQWSFAVGLNSVIRWAVPVFLLITGALMLSDRRPFQFGYYLKRRVAKVVIPFVVWSIFYAFFASFTPQGQFNPAVVEHILANISEHAAYYHLGFFYYFIPLYLLAPFFKAAIERWGDEVAYGYVFIWLVTTALYLAHIDGPWSQQMWLYSGYLPLGYLLLNRMPNSSNWVLGVTAVGTLSLVTTAYMVIDQSVIEQQYTIGRWLSYKTLNVVLAASMVFVLGRWVCESLPPSSKQSVAFISRHSLGIYLAHPIVLWPMKQLGWYQGNTWLLIPLWTVIGFVGALAISYLLSKTRVTAWLVP</sequence>
<feature type="transmembrane region" description="Helical" evidence="7">
    <location>
        <begin position="206"/>
        <end position="226"/>
    </location>
</feature>
<name>A0AB39HF72_9VIBR</name>
<evidence type="ECO:0000256" key="4">
    <source>
        <dbReference type="ARBA" id="ARBA00022692"/>
    </source>
</evidence>
<evidence type="ECO:0000313" key="9">
    <source>
        <dbReference type="EMBL" id="XDK24993.1"/>
    </source>
</evidence>
<keyword evidence="3" id="KW-1003">Cell membrane</keyword>
<dbReference type="GO" id="GO:0016413">
    <property type="term" value="F:O-acetyltransferase activity"/>
    <property type="evidence" value="ECO:0007669"/>
    <property type="project" value="TreeGrafter"/>
</dbReference>
<dbReference type="InterPro" id="IPR002656">
    <property type="entry name" value="Acyl_transf_3_dom"/>
</dbReference>
<comment type="subcellular location">
    <subcellularLocation>
        <location evidence="1">Cell membrane</location>
        <topology evidence="1">Multi-pass membrane protein</topology>
    </subcellularLocation>
</comment>
<keyword evidence="9" id="KW-0012">Acyltransferase</keyword>
<keyword evidence="5 7" id="KW-1133">Transmembrane helix</keyword>
<feature type="transmembrane region" description="Helical" evidence="7">
    <location>
        <begin position="85"/>
        <end position="104"/>
    </location>
</feature>
<feature type="transmembrane region" description="Helical" evidence="7">
    <location>
        <begin position="246"/>
        <end position="263"/>
    </location>
</feature>
<evidence type="ECO:0000256" key="2">
    <source>
        <dbReference type="ARBA" id="ARBA00007400"/>
    </source>
</evidence>
<dbReference type="AlphaFoldDB" id="A0AB39HF72"/>
<evidence type="ECO:0000256" key="1">
    <source>
        <dbReference type="ARBA" id="ARBA00004651"/>
    </source>
</evidence>
<evidence type="ECO:0000256" key="7">
    <source>
        <dbReference type="SAM" id="Phobius"/>
    </source>
</evidence>
<dbReference type="EMBL" id="CP162601">
    <property type="protein sequence ID" value="XDK24993.1"/>
    <property type="molecule type" value="Genomic_DNA"/>
</dbReference>
<evidence type="ECO:0000256" key="3">
    <source>
        <dbReference type="ARBA" id="ARBA00022475"/>
    </source>
</evidence>
<dbReference type="KEGG" id="vih:AB0763_12705"/>
<evidence type="ECO:0000259" key="8">
    <source>
        <dbReference type="Pfam" id="PF01757"/>
    </source>
</evidence>
<dbReference type="PANTHER" id="PTHR40074:SF2">
    <property type="entry name" value="O-ACETYLTRANSFERASE WECH"/>
    <property type="match status" value="1"/>
</dbReference>
<dbReference type="GO" id="GO:0009246">
    <property type="term" value="P:enterobacterial common antigen biosynthetic process"/>
    <property type="evidence" value="ECO:0007669"/>
    <property type="project" value="TreeGrafter"/>
</dbReference>
<dbReference type="Pfam" id="PF01757">
    <property type="entry name" value="Acyl_transf_3"/>
    <property type="match status" value="1"/>
</dbReference>
<evidence type="ECO:0000256" key="6">
    <source>
        <dbReference type="ARBA" id="ARBA00023136"/>
    </source>
</evidence>
<protein>
    <submittedName>
        <fullName evidence="9">Acyltransferase family protein</fullName>
    </submittedName>
</protein>
<feature type="domain" description="Acyltransferase 3" evidence="8">
    <location>
        <begin position="6"/>
        <end position="328"/>
    </location>
</feature>
<feature type="transmembrane region" description="Helical" evidence="7">
    <location>
        <begin position="307"/>
        <end position="327"/>
    </location>
</feature>
<dbReference type="RefSeq" id="WP_306102319.1">
    <property type="nucleotide sequence ID" value="NZ_CP162601.1"/>
</dbReference>
<keyword evidence="6 7" id="KW-0472">Membrane</keyword>
<dbReference type="GO" id="GO:0005886">
    <property type="term" value="C:plasma membrane"/>
    <property type="evidence" value="ECO:0007669"/>
    <property type="project" value="UniProtKB-SubCell"/>
</dbReference>
<organism evidence="9">
    <name type="scientific">Vibrio sp. HB236076</name>
    <dbReference type="NCBI Taxonomy" id="3232307"/>
    <lineage>
        <taxon>Bacteria</taxon>
        <taxon>Pseudomonadati</taxon>
        <taxon>Pseudomonadota</taxon>
        <taxon>Gammaproteobacteria</taxon>
        <taxon>Vibrionales</taxon>
        <taxon>Vibrionaceae</taxon>
        <taxon>Vibrio</taxon>
    </lineage>
</organism>
<feature type="transmembrane region" description="Helical" evidence="7">
    <location>
        <begin position="124"/>
        <end position="145"/>
    </location>
</feature>
<dbReference type="PANTHER" id="PTHR40074">
    <property type="entry name" value="O-ACETYLTRANSFERASE WECH"/>
    <property type="match status" value="1"/>
</dbReference>
<keyword evidence="9" id="KW-0808">Transferase</keyword>
<feature type="transmembrane region" description="Helical" evidence="7">
    <location>
        <begin position="40"/>
        <end position="64"/>
    </location>
</feature>
<feature type="transmembrane region" description="Helical" evidence="7">
    <location>
        <begin position="181"/>
        <end position="197"/>
    </location>
</feature>
<feature type="transmembrane region" description="Helical" evidence="7">
    <location>
        <begin position="275"/>
        <end position="295"/>
    </location>
</feature>
<evidence type="ECO:0000256" key="5">
    <source>
        <dbReference type="ARBA" id="ARBA00022989"/>
    </source>
</evidence>
<proteinExistence type="inferred from homology"/>
<keyword evidence="4 7" id="KW-0812">Transmembrane</keyword>
<feature type="transmembrane region" description="Helical" evidence="7">
    <location>
        <begin position="7"/>
        <end position="28"/>
    </location>
</feature>
<gene>
    <name evidence="9" type="ORF">AB0763_12705</name>
</gene>